<keyword evidence="3" id="KW-0813">Transport</keyword>
<name>A0A8J4E1E7_9ACTN</name>
<dbReference type="InterPro" id="IPR051788">
    <property type="entry name" value="MFS_Transporter"/>
</dbReference>
<evidence type="ECO:0000313" key="10">
    <source>
        <dbReference type="Proteomes" id="UP000612585"/>
    </source>
</evidence>
<feature type="transmembrane region" description="Helical" evidence="7">
    <location>
        <begin position="295"/>
        <end position="317"/>
    </location>
</feature>
<dbReference type="EMBL" id="BOPG01000022">
    <property type="protein sequence ID" value="GIJ55932.1"/>
    <property type="molecule type" value="Genomic_DNA"/>
</dbReference>
<dbReference type="Proteomes" id="UP000612585">
    <property type="component" value="Unassembled WGS sequence"/>
</dbReference>
<accession>A0A8J4E1E7</accession>
<dbReference type="SUPFAM" id="SSF103473">
    <property type="entry name" value="MFS general substrate transporter"/>
    <property type="match status" value="1"/>
</dbReference>
<keyword evidence="6 7" id="KW-0472">Membrane</keyword>
<feature type="transmembrane region" description="Helical" evidence="7">
    <location>
        <begin position="199"/>
        <end position="226"/>
    </location>
</feature>
<proteinExistence type="inferred from homology"/>
<feature type="transmembrane region" description="Helical" evidence="7">
    <location>
        <begin position="159"/>
        <end position="178"/>
    </location>
</feature>
<evidence type="ECO:0000256" key="2">
    <source>
        <dbReference type="ARBA" id="ARBA00008335"/>
    </source>
</evidence>
<evidence type="ECO:0000256" key="4">
    <source>
        <dbReference type="ARBA" id="ARBA00022692"/>
    </source>
</evidence>
<comment type="similarity">
    <text evidence="2">Belongs to the major facilitator superfamily.</text>
</comment>
<evidence type="ECO:0000256" key="7">
    <source>
        <dbReference type="SAM" id="Phobius"/>
    </source>
</evidence>
<evidence type="ECO:0000256" key="6">
    <source>
        <dbReference type="ARBA" id="ARBA00023136"/>
    </source>
</evidence>
<organism evidence="9 10">
    <name type="scientific">Virgisporangium aurantiacum</name>
    <dbReference type="NCBI Taxonomy" id="175570"/>
    <lineage>
        <taxon>Bacteria</taxon>
        <taxon>Bacillati</taxon>
        <taxon>Actinomycetota</taxon>
        <taxon>Actinomycetes</taxon>
        <taxon>Micromonosporales</taxon>
        <taxon>Micromonosporaceae</taxon>
        <taxon>Virgisporangium</taxon>
    </lineage>
</organism>
<feature type="transmembrane region" description="Helical" evidence="7">
    <location>
        <begin position="131"/>
        <end position="153"/>
    </location>
</feature>
<dbReference type="PROSITE" id="PS50850">
    <property type="entry name" value="MFS"/>
    <property type="match status" value="1"/>
</dbReference>
<keyword evidence="10" id="KW-1185">Reference proteome</keyword>
<dbReference type="Pfam" id="PF07690">
    <property type="entry name" value="MFS_1"/>
    <property type="match status" value="1"/>
</dbReference>
<dbReference type="RefSeq" id="WP_203993419.1">
    <property type="nucleotide sequence ID" value="NZ_BOPG01000022.1"/>
</dbReference>
<feature type="transmembrane region" description="Helical" evidence="7">
    <location>
        <begin position="329"/>
        <end position="352"/>
    </location>
</feature>
<gene>
    <name evidence="9" type="ORF">Vau01_034480</name>
</gene>
<feature type="domain" description="Major facilitator superfamily (MFS) profile" evidence="8">
    <location>
        <begin position="8"/>
        <end position="385"/>
    </location>
</feature>
<evidence type="ECO:0000259" key="8">
    <source>
        <dbReference type="PROSITE" id="PS50850"/>
    </source>
</evidence>
<dbReference type="InterPro" id="IPR011701">
    <property type="entry name" value="MFS"/>
</dbReference>
<sequence>MRLSGGALLGLAYLGFISLGLPDALLGVGWPSMRATFGVSIEAVGLILTVGVTGYLMSSVSTGFALAKLGVGRLLAGSTGLVALGLTAYAAAPVFALALVGAVLVGLGSGAIDAGLNVYAAEHFGARHMNWLHASFGFGATLGPLIMTSVLGAGLGWRWGYGLTAAVQGLLAVAFAVTARSWDRPRQTEAEPEPPRGALMLPTVWLGALTFALYTGTEVAVALWTFTLLTDGRHLSTGVAGTCVSAYWGALFAGRIVYGAVADRLPGGKALVGCLGGMLAGALVAVLPAPAPVTVFGVLLIGLFAAPVFPLLTLTTADRVGADLAGPAVGLQIGAASLGAVICPAVIGLLVGRHGTGVIAPSFVVLALLLPLSYAVTVKLKPIDARQL</sequence>
<dbReference type="PANTHER" id="PTHR23514">
    <property type="entry name" value="BYPASS OF STOP CODON PROTEIN 6"/>
    <property type="match status" value="1"/>
</dbReference>
<evidence type="ECO:0000256" key="3">
    <source>
        <dbReference type="ARBA" id="ARBA00022448"/>
    </source>
</evidence>
<dbReference type="Gene3D" id="1.20.1250.20">
    <property type="entry name" value="MFS general substrate transporter like domains"/>
    <property type="match status" value="2"/>
</dbReference>
<evidence type="ECO:0000256" key="1">
    <source>
        <dbReference type="ARBA" id="ARBA00004651"/>
    </source>
</evidence>
<dbReference type="PANTHER" id="PTHR23514:SF3">
    <property type="entry name" value="BYPASS OF STOP CODON PROTEIN 6"/>
    <property type="match status" value="1"/>
</dbReference>
<comment type="caution">
    <text evidence="9">The sequence shown here is derived from an EMBL/GenBank/DDBJ whole genome shotgun (WGS) entry which is preliminary data.</text>
</comment>
<evidence type="ECO:0000313" key="9">
    <source>
        <dbReference type="EMBL" id="GIJ55932.1"/>
    </source>
</evidence>
<feature type="transmembrane region" description="Helical" evidence="7">
    <location>
        <begin position="270"/>
        <end position="289"/>
    </location>
</feature>
<dbReference type="InterPro" id="IPR020846">
    <property type="entry name" value="MFS_dom"/>
</dbReference>
<protein>
    <submittedName>
        <fullName evidence="9">MFS transporter</fullName>
    </submittedName>
</protein>
<keyword evidence="4 7" id="KW-0812">Transmembrane</keyword>
<keyword evidence="5 7" id="KW-1133">Transmembrane helix</keyword>
<feature type="transmembrane region" description="Helical" evidence="7">
    <location>
        <begin position="358"/>
        <end position="378"/>
    </location>
</feature>
<evidence type="ECO:0000256" key="5">
    <source>
        <dbReference type="ARBA" id="ARBA00022989"/>
    </source>
</evidence>
<dbReference type="GO" id="GO:0005886">
    <property type="term" value="C:plasma membrane"/>
    <property type="evidence" value="ECO:0007669"/>
    <property type="project" value="UniProtKB-SubCell"/>
</dbReference>
<feature type="transmembrane region" description="Helical" evidence="7">
    <location>
        <begin position="74"/>
        <end position="92"/>
    </location>
</feature>
<feature type="transmembrane region" description="Helical" evidence="7">
    <location>
        <begin position="98"/>
        <end position="119"/>
    </location>
</feature>
<feature type="transmembrane region" description="Helical" evidence="7">
    <location>
        <begin position="238"/>
        <end position="258"/>
    </location>
</feature>
<comment type="subcellular location">
    <subcellularLocation>
        <location evidence="1">Cell membrane</location>
        <topology evidence="1">Multi-pass membrane protein</topology>
    </subcellularLocation>
</comment>
<dbReference type="AlphaFoldDB" id="A0A8J4E1E7"/>
<reference evidence="9" key="1">
    <citation type="submission" date="2021-01" db="EMBL/GenBank/DDBJ databases">
        <title>Whole genome shotgun sequence of Virgisporangium aurantiacum NBRC 16421.</title>
        <authorList>
            <person name="Komaki H."/>
            <person name="Tamura T."/>
        </authorList>
    </citation>
    <scope>NUCLEOTIDE SEQUENCE</scope>
    <source>
        <strain evidence="9">NBRC 16421</strain>
    </source>
</reference>
<dbReference type="InterPro" id="IPR036259">
    <property type="entry name" value="MFS_trans_sf"/>
</dbReference>
<dbReference type="GO" id="GO:0022857">
    <property type="term" value="F:transmembrane transporter activity"/>
    <property type="evidence" value="ECO:0007669"/>
    <property type="project" value="InterPro"/>
</dbReference>